<feature type="compositionally biased region" description="Basic and acidic residues" evidence="1">
    <location>
        <begin position="107"/>
        <end position="128"/>
    </location>
</feature>
<feature type="compositionally biased region" description="Low complexity" evidence="1">
    <location>
        <begin position="23"/>
        <end position="39"/>
    </location>
</feature>
<evidence type="ECO:0000313" key="2">
    <source>
        <dbReference type="EMBL" id="CAD9344710.1"/>
    </source>
</evidence>
<accession>A0A7S2EN46</accession>
<dbReference type="Gene3D" id="1.10.472.10">
    <property type="entry name" value="Cyclin-like"/>
    <property type="match status" value="2"/>
</dbReference>
<reference evidence="2" key="1">
    <citation type="submission" date="2021-01" db="EMBL/GenBank/DDBJ databases">
        <authorList>
            <person name="Corre E."/>
            <person name="Pelletier E."/>
            <person name="Niang G."/>
            <person name="Scheremetjew M."/>
            <person name="Finn R."/>
            <person name="Kale V."/>
            <person name="Holt S."/>
            <person name="Cochrane G."/>
            <person name="Meng A."/>
            <person name="Brown T."/>
            <person name="Cohen L."/>
        </authorList>
    </citation>
    <scope>NUCLEOTIDE SEQUENCE</scope>
    <source>
        <strain evidence="2">Grunow 1884</strain>
    </source>
</reference>
<organism evidence="2">
    <name type="scientific">Trieres chinensis</name>
    <name type="common">Marine centric diatom</name>
    <name type="synonym">Odontella sinensis</name>
    <dbReference type="NCBI Taxonomy" id="1514140"/>
    <lineage>
        <taxon>Eukaryota</taxon>
        <taxon>Sar</taxon>
        <taxon>Stramenopiles</taxon>
        <taxon>Ochrophyta</taxon>
        <taxon>Bacillariophyta</taxon>
        <taxon>Mediophyceae</taxon>
        <taxon>Biddulphiophycidae</taxon>
        <taxon>Eupodiscales</taxon>
        <taxon>Parodontellaceae</taxon>
        <taxon>Trieres</taxon>
    </lineage>
</organism>
<dbReference type="AlphaFoldDB" id="A0A7S2EN46"/>
<dbReference type="EMBL" id="HBGO01022113">
    <property type="protein sequence ID" value="CAD9344710.1"/>
    <property type="molecule type" value="Transcribed_RNA"/>
</dbReference>
<proteinExistence type="predicted"/>
<feature type="region of interest" description="Disordered" evidence="1">
    <location>
        <begin position="105"/>
        <end position="128"/>
    </location>
</feature>
<gene>
    <name evidence="2" type="ORF">OSIN01602_LOCUS12720</name>
</gene>
<sequence length="336" mass="38276">MSALYLAVKLHGEQPEEDEEELLAMSHSDSTSSLSAAAADGGTKKRKKRRRLRLTSFVELSRGQFGPEDIASMEERMLRVLRWRVNPPTPMMFVSYLLRLFPSSPPDRTRRPERSRASPEEIRRERREERRRHELVLHVLHELSRYLTELSVCLPDASARHGPSVLAYSAILISMDAMTRTALGRRVRREFLRAAESLSPALSEANPHVQELKERMRTSFLPELLLDGNGDHDAGEGSGHPIAVAREAGLLDVDALTGKSRSSMSGHYYHEDLDRNHRRRKDSARGVIEEAHHSMGRGYGIEDYKQDSPVCVSRHDEVHEDARRRSIHGGQMRYAY</sequence>
<evidence type="ECO:0000256" key="1">
    <source>
        <dbReference type="SAM" id="MobiDB-lite"/>
    </source>
</evidence>
<protein>
    <submittedName>
        <fullName evidence="2">Uncharacterized protein</fullName>
    </submittedName>
</protein>
<name>A0A7S2EN46_TRICV</name>
<feature type="region of interest" description="Disordered" evidence="1">
    <location>
        <begin position="13"/>
        <end position="50"/>
    </location>
</feature>